<dbReference type="PATRIC" id="fig|1156395.6.peg.466"/>
<evidence type="ECO:0000313" key="2">
    <source>
        <dbReference type="Proteomes" id="UP000093080"/>
    </source>
</evidence>
<protein>
    <submittedName>
        <fullName evidence="1">Uncharacterized protein</fullName>
    </submittedName>
</protein>
<reference evidence="1 2" key="1">
    <citation type="submission" date="2016-06" db="EMBL/GenBank/DDBJ databases">
        <title>Respiratory ammonification of nitrate coupled to the oxidation of elemental sulfur in deep-sea autotrophic thermophilic bacteria.</title>
        <authorList>
            <person name="Slobodkina G.B."/>
            <person name="Mardanov A.V."/>
            <person name="Ravin N.V."/>
            <person name="Frolova A.A."/>
            <person name="Viryasiv M.B."/>
            <person name="Chernyh N.A."/>
            <person name="Bonch-Osmolovskaya E.A."/>
            <person name="Slobodkin A.I."/>
        </authorList>
    </citation>
    <scope>NUCLEOTIDE SEQUENCE [LARGE SCALE GENOMIC DNA]</scope>
    <source>
        <strain evidence="1 2">S69</strain>
    </source>
</reference>
<proteinExistence type="predicted"/>
<dbReference type="Proteomes" id="UP000093080">
    <property type="component" value="Unassembled WGS sequence"/>
</dbReference>
<dbReference type="AlphaFoldDB" id="A0A1B9F7R7"/>
<accession>A0A1B9F7R7</accession>
<organism evidence="1 2">
    <name type="scientific">Dissulfuribacter thermophilus</name>
    <dbReference type="NCBI Taxonomy" id="1156395"/>
    <lineage>
        <taxon>Bacteria</taxon>
        <taxon>Pseudomonadati</taxon>
        <taxon>Thermodesulfobacteriota</taxon>
        <taxon>Dissulfuribacteria</taxon>
        <taxon>Dissulfuribacterales</taxon>
        <taxon>Dissulfuribacteraceae</taxon>
        <taxon>Dissulfuribacter</taxon>
    </lineage>
</organism>
<comment type="caution">
    <text evidence="1">The sequence shown here is derived from an EMBL/GenBank/DDBJ whole genome shotgun (WGS) entry which is preliminary data.</text>
</comment>
<dbReference type="Gene3D" id="1.10.10.10">
    <property type="entry name" value="Winged helix-like DNA-binding domain superfamily/Winged helix DNA-binding domain"/>
    <property type="match status" value="1"/>
</dbReference>
<dbReference type="STRING" id="1156395.DBT_0460"/>
<dbReference type="SUPFAM" id="SSF46785">
    <property type="entry name" value="Winged helix' DNA-binding domain"/>
    <property type="match status" value="1"/>
</dbReference>
<keyword evidence="2" id="KW-1185">Reference proteome</keyword>
<dbReference type="InterPro" id="IPR036388">
    <property type="entry name" value="WH-like_DNA-bd_sf"/>
</dbReference>
<evidence type="ECO:0000313" key="1">
    <source>
        <dbReference type="EMBL" id="OCC15998.1"/>
    </source>
</evidence>
<dbReference type="InterPro" id="IPR036390">
    <property type="entry name" value="WH_DNA-bd_sf"/>
</dbReference>
<sequence length="277" mass="31661">MAFLWRWEHLINVRHKEYGMRSCFVMQPFDGGTFDKRYDSVFAPAIKAAGVQPYRVDRDPSVSIPIQEIERGIRDSVLCFADITTDNPNVWFELGFALAIPREVILVCSDERTTKYPFDIQHRSIISYKTGAPQDFEELKVKITKRIKAVLKKNEEIGRVVTHSVVKDTEGLNQHEIVALATILQNSFLTNGYVGGYQIRNDMNAAGFTDIAVGLALKTLERKGMIETDIWTDERDGEPYAVYKITEMGEQWLINHQEKLTLKKENTEIAPTDDVPF</sequence>
<dbReference type="EMBL" id="MAGO01000002">
    <property type="protein sequence ID" value="OCC15998.1"/>
    <property type="molecule type" value="Genomic_DNA"/>
</dbReference>
<name>A0A1B9F7R7_9BACT</name>
<gene>
    <name evidence="1" type="ORF">DBT_0460</name>
</gene>